<dbReference type="Pfam" id="PF13472">
    <property type="entry name" value="Lipase_GDSL_2"/>
    <property type="match status" value="1"/>
</dbReference>
<dbReference type="Proteomes" id="UP000316416">
    <property type="component" value="Chromosome"/>
</dbReference>
<evidence type="ECO:0000313" key="2">
    <source>
        <dbReference type="EMBL" id="QPG56715.1"/>
    </source>
</evidence>
<dbReference type="Gene3D" id="3.40.50.1110">
    <property type="entry name" value="SGNH hydrolase"/>
    <property type="match status" value="1"/>
</dbReference>
<dbReference type="CDD" id="cd01839">
    <property type="entry name" value="SGNH_arylesterase_like"/>
    <property type="match status" value="1"/>
</dbReference>
<keyword evidence="2" id="KW-0378">Hydrolase</keyword>
<dbReference type="InterPro" id="IPR036514">
    <property type="entry name" value="SGNH_hydro_sf"/>
</dbReference>
<evidence type="ECO:0000313" key="3">
    <source>
        <dbReference type="Proteomes" id="UP000316416"/>
    </source>
</evidence>
<dbReference type="GO" id="GO:0016787">
    <property type="term" value="F:hydrolase activity"/>
    <property type="evidence" value="ECO:0007669"/>
    <property type="project" value="UniProtKB-KW"/>
</dbReference>
<dbReference type="SUPFAM" id="SSF52266">
    <property type="entry name" value="SGNH hydrolase"/>
    <property type="match status" value="1"/>
</dbReference>
<accession>A0ABX6V5A7</accession>
<dbReference type="InterPro" id="IPR013830">
    <property type="entry name" value="SGNH_hydro"/>
</dbReference>
<feature type="domain" description="SGNH hydrolase-type esterase" evidence="1">
    <location>
        <begin position="6"/>
        <end position="193"/>
    </location>
</feature>
<proteinExistence type="predicted"/>
<dbReference type="PANTHER" id="PTHR30383">
    <property type="entry name" value="THIOESTERASE 1/PROTEASE 1/LYSOPHOSPHOLIPASE L1"/>
    <property type="match status" value="1"/>
</dbReference>
<dbReference type="EMBL" id="CP045503">
    <property type="protein sequence ID" value="QPG56715.1"/>
    <property type="molecule type" value="Genomic_DNA"/>
</dbReference>
<evidence type="ECO:0000259" key="1">
    <source>
        <dbReference type="Pfam" id="PF13472"/>
    </source>
</evidence>
<name>A0ABX6V5A7_9GAMM</name>
<reference evidence="2" key="1">
    <citation type="submission" date="2021-07" db="EMBL/GenBank/DDBJ databases">
        <title>Shewanella sp. YLB-07 whole genome sequence.</title>
        <authorList>
            <person name="Yu L."/>
        </authorList>
    </citation>
    <scope>NUCLEOTIDE SEQUENCE</scope>
    <source>
        <strain evidence="2">YLB-08</strain>
    </source>
</reference>
<organism evidence="2 3">
    <name type="scientific">Shewanella eurypsychrophilus</name>
    <dbReference type="NCBI Taxonomy" id="2593656"/>
    <lineage>
        <taxon>Bacteria</taxon>
        <taxon>Pseudomonadati</taxon>
        <taxon>Pseudomonadota</taxon>
        <taxon>Gammaproteobacteria</taxon>
        <taxon>Alteromonadales</taxon>
        <taxon>Shewanellaceae</taxon>
        <taxon>Shewanella</taxon>
    </lineage>
</organism>
<gene>
    <name evidence="2" type="ORF">FM038_004180</name>
</gene>
<dbReference type="RefSeq" id="WP_142872093.1">
    <property type="nucleotide sequence ID" value="NZ_CP045503.2"/>
</dbReference>
<keyword evidence="3" id="KW-1185">Reference proteome</keyword>
<sequence>MNNILCFGDSNTWGYQPVACTRYPYEVRWTGALQKLLGSEYHIIEEGLNGRTTAFDEPGRDYRNGARYFPMLLECHRPLDLVVIMLGTNDLKSQFELNTADIAQGVKGLCEMVLNSEYIENASTQLLLIAPPHVANLPEEDVQVFAGARDKSLQLSAEYKKIAGELGILFMDASDVVETTNDDGLHWTAQQHQDFAAVLSDKVCSILPIDVIS</sequence>
<dbReference type="PANTHER" id="PTHR30383:SF29">
    <property type="entry name" value="SGNH HYDROLASE-TYPE ESTERASE DOMAIN-CONTAINING PROTEIN"/>
    <property type="match status" value="1"/>
</dbReference>
<dbReference type="InterPro" id="IPR051532">
    <property type="entry name" value="Ester_Hydrolysis_Enzymes"/>
</dbReference>
<protein>
    <submittedName>
        <fullName evidence="2">SGNH/GDSL hydrolase family protein</fullName>
    </submittedName>
</protein>